<dbReference type="HOGENOM" id="CLU_2525242_0_0_5"/>
<evidence type="ECO:0000313" key="1">
    <source>
        <dbReference type="EMBL" id="BAB48615.1"/>
    </source>
</evidence>
<dbReference type="AlphaFoldDB" id="Q98L48"/>
<dbReference type="KEGG" id="mlo:msl1180"/>
<proteinExistence type="predicted"/>
<reference evidence="1 2" key="1">
    <citation type="journal article" date="2000" name="DNA Res.">
        <title>Complete genome structure of the nitrogen-fixing symbiotic bacterium Mesorhizobium loti.</title>
        <authorList>
            <person name="Kaneko T."/>
            <person name="Nakamura Y."/>
            <person name="Sato S."/>
            <person name="Asamizu E."/>
            <person name="Kato T."/>
            <person name="Sasamoto S."/>
            <person name="Watanabe A."/>
            <person name="Idesawa K."/>
            <person name="Ishikawa A."/>
            <person name="Kawashima K."/>
            <person name="Kimura T."/>
            <person name="Kishida Y."/>
            <person name="Kiyokawa C."/>
            <person name="Kohara M."/>
            <person name="Matsumoto M."/>
            <person name="Matsuno A."/>
            <person name="Mochizuki Y."/>
            <person name="Nakayama S."/>
            <person name="Nakazaki N."/>
            <person name="Shimpo S."/>
            <person name="Sugimoto M."/>
            <person name="Takeuchi C."/>
            <person name="Yamada M."/>
            <person name="Tabata S."/>
        </authorList>
    </citation>
    <scope>NUCLEOTIDE SEQUENCE [LARGE SCALE GENOMIC DNA]</scope>
    <source>
        <strain evidence="2">LMG 29417 / CECT 9101 / MAFF 303099</strain>
    </source>
</reference>
<evidence type="ECO:0000313" key="2">
    <source>
        <dbReference type="Proteomes" id="UP000000552"/>
    </source>
</evidence>
<accession>Q98L48</accession>
<protein>
    <submittedName>
        <fullName evidence="1">Msl1180 protein</fullName>
    </submittedName>
</protein>
<sequence>MPDVTLDEAKARAEAMPMDKPERLQQAILTDMGPCPAKTAEGTIFEAIPIQARHFDIRHATGSIPVDEHLLGYVRPGRLRFPDQ</sequence>
<organism evidence="1 2">
    <name type="scientific">Mesorhizobium japonicum (strain LMG 29417 / CECT 9101 / MAFF 303099)</name>
    <name type="common">Mesorhizobium loti (strain MAFF 303099)</name>
    <dbReference type="NCBI Taxonomy" id="266835"/>
    <lineage>
        <taxon>Bacteria</taxon>
        <taxon>Pseudomonadati</taxon>
        <taxon>Pseudomonadota</taxon>
        <taxon>Alphaproteobacteria</taxon>
        <taxon>Hyphomicrobiales</taxon>
        <taxon>Phyllobacteriaceae</taxon>
        <taxon>Mesorhizobium</taxon>
    </lineage>
</organism>
<dbReference type="EMBL" id="BA000012">
    <property type="protein sequence ID" value="BAB48615.1"/>
    <property type="molecule type" value="Genomic_DNA"/>
</dbReference>
<dbReference type="Proteomes" id="UP000000552">
    <property type="component" value="Chromosome"/>
</dbReference>
<gene>
    <name evidence="1" type="ordered locus">msl1180</name>
</gene>
<name>Q98L48_RHILO</name>